<comment type="caution">
    <text evidence="1">The sequence shown here is derived from an EMBL/GenBank/DDBJ whole genome shotgun (WGS) entry which is preliminary data.</text>
</comment>
<evidence type="ECO:0000313" key="2">
    <source>
        <dbReference type="Proteomes" id="UP000034852"/>
    </source>
</evidence>
<dbReference type="InterPro" id="IPR043519">
    <property type="entry name" value="NT_sf"/>
</dbReference>
<reference evidence="1 2" key="1">
    <citation type="journal article" date="2015" name="Nature">
        <title>rRNA introns, odd ribosomes, and small enigmatic genomes across a large radiation of phyla.</title>
        <authorList>
            <person name="Brown C.T."/>
            <person name="Hug L.A."/>
            <person name="Thomas B.C."/>
            <person name="Sharon I."/>
            <person name="Castelle C.J."/>
            <person name="Singh A."/>
            <person name="Wilkins M.J."/>
            <person name="Williams K.H."/>
            <person name="Banfield J.F."/>
        </authorList>
    </citation>
    <scope>NUCLEOTIDE SEQUENCE [LARGE SCALE GENOMIC DNA]</scope>
</reference>
<accession>A0A0G0HAA8</accession>
<gene>
    <name evidence="1" type="ORF">US52_C0024G0009</name>
</gene>
<sequence length="134" mass="15415">MNIFKILKELNFPLGQYVVVGGAMAAHGIREAHDLDILVTPNLYERLLNEGWKQCTCEQCMKTSRLMLKGDDVDILPNFMYKNYIGDTKSLIDNADIIKGFPFIKLEEFMKFKKELGRQKDVKDIKLMKAILKG</sequence>
<dbReference type="SUPFAM" id="SSF81301">
    <property type="entry name" value="Nucleotidyltransferase"/>
    <property type="match status" value="1"/>
</dbReference>
<dbReference type="Proteomes" id="UP000034852">
    <property type="component" value="Unassembled WGS sequence"/>
</dbReference>
<evidence type="ECO:0000313" key="1">
    <source>
        <dbReference type="EMBL" id="KKQ35475.1"/>
    </source>
</evidence>
<organism evidence="1 2">
    <name type="scientific">candidate division WS6 bacterium GW2011_GWA2_37_6</name>
    <dbReference type="NCBI Taxonomy" id="1619087"/>
    <lineage>
        <taxon>Bacteria</taxon>
        <taxon>Candidatus Dojkabacteria</taxon>
    </lineage>
</organism>
<dbReference type="Gene3D" id="3.30.460.40">
    <property type="match status" value="1"/>
</dbReference>
<protein>
    <submittedName>
        <fullName evidence="1">Uncharacterized protein</fullName>
    </submittedName>
</protein>
<dbReference type="EMBL" id="LBTH01000024">
    <property type="protein sequence ID" value="KKQ35475.1"/>
    <property type="molecule type" value="Genomic_DNA"/>
</dbReference>
<name>A0A0G0HAA8_9BACT</name>
<dbReference type="AlphaFoldDB" id="A0A0G0HAA8"/>
<proteinExistence type="predicted"/>